<evidence type="ECO:0000256" key="1">
    <source>
        <dbReference type="ARBA" id="ARBA00008724"/>
    </source>
</evidence>
<feature type="domain" description="TACO1/YebC-like second and third" evidence="5">
    <location>
        <begin position="83"/>
        <end position="231"/>
    </location>
</feature>
<gene>
    <name evidence="7" type="ORF">D6810_02535</name>
</gene>
<dbReference type="AlphaFoldDB" id="A0A3M0Z0B2"/>
<protein>
    <recommendedName>
        <fullName evidence="4">Probable transcriptional regulatory protein D6810_02535</fullName>
    </recommendedName>
</protein>
<dbReference type="InterPro" id="IPR048300">
    <property type="entry name" value="TACO1_YebC-like_2nd/3rd_dom"/>
</dbReference>
<comment type="caution">
    <text evidence="7">The sequence shown here is derived from an EMBL/GenBank/DDBJ whole genome shotgun (WGS) entry which is preliminary data.</text>
</comment>
<dbReference type="InterPro" id="IPR026564">
    <property type="entry name" value="Transcrip_reg_TACO1-like_dom3"/>
</dbReference>
<keyword evidence="3 4" id="KW-0804">Transcription</keyword>
<dbReference type="Proteomes" id="UP000269410">
    <property type="component" value="Unassembled WGS sequence"/>
</dbReference>
<dbReference type="InterPro" id="IPR029072">
    <property type="entry name" value="YebC-like"/>
</dbReference>
<dbReference type="GO" id="GO:0005737">
    <property type="term" value="C:cytoplasm"/>
    <property type="evidence" value="ECO:0007669"/>
    <property type="project" value="UniProtKB-SubCell"/>
</dbReference>
<name>A0A3M0Z0B2_9BACT</name>
<dbReference type="Pfam" id="PF20772">
    <property type="entry name" value="TACO1_YebC_N"/>
    <property type="match status" value="1"/>
</dbReference>
<keyword evidence="4" id="KW-0238">DNA-binding</keyword>
<dbReference type="Gene3D" id="1.10.10.200">
    <property type="match status" value="1"/>
</dbReference>
<evidence type="ECO:0000313" key="7">
    <source>
        <dbReference type="EMBL" id="RMD76916.1"/>
    </source>
</evidence>
<feature type="domain" description="TACO1/YebC-like N-terminal" evidence="6">
    <location>
        <begin position="5"/>
        <end position="75"/>
    </location>
</feature>
<keyword evidence="2 4" id="KW-0805">Transcription regulation</keyword>
<dbReference type="InterPro" id="IPR017856">
    <property type="entry name" value="Integrase-like_N"/>
</dbReference>
<evidence type="ECO:0000259" key="5">
    <source>
        <dbReference type="Pfam" id="PF01709"/>
    </source>
</evidence>
<dbReference type="InterPro" id="IPR049083">
    <property type="entry name" value="TACO1_YebC_N"/>
</dbReference>
<dbReference type="Pfam" id="PF01709">
    <property type="entry name" value="Transcrip_reg"/>
    <property type="match status" value="1"/>
</dbReference>
<dbReference type="PANTHER" id="PTHR12532">
    <property type="entry name" value="TRANSLATIONAL ACTIVATOR OF CYTOCHROME C OXIDASE 1"/>
    <property type="match status" value="1"/>
</dbReference>
<keyword evidence="4" id="KW-0963">Cytoplasm</keyword>
<dbReference type="GO" id="GO:0003677">
    <property type="term" value="F:DNA binding"/>
    <property type="evidence" value="ECO:0007669"/>
    <property type="project" value="UniProtKB-UniRule"/>
</dbReference>
<dbReference type="EMBL" id="RFKV01000083">
    <property type="protein sequence ID" value="RMD76916.1"/>
    <property type="molecule type" value="Genomic_DNA"/>
</dbReference>
<evidence type="ECO:0000259" key="6">
    <source>
        <dbReference type="Pfam" id="PF20772"/>
    </source>
</evidence>
<comment type="similarity">
    <text evidence="1 4">Belongs to the TACO1 family.</text>
</comment>
<dbReference type="GO" id="GO:0006355">
    <property type="term" value="P:regulation of DNA-templated transcription"/>
    <property type="evidence" value="ECO:0007669"/>
    <property type="project" value="UniProtKB-UniRule"/>
</dbReference>
<organism evidence="7 8">
    <name type="scientific">Candidatus Dojkabacteria bacterium</name>
    <dbReference type="NCBI Taxonomy" id="2099670"/>
    <lineage>
        <taxon>Bacteria</taxon>
        <taxon>Candidatus Dojkabacteria</taxon>
    </lineage>
</organism>
<evidence type="ECO:0000256" key="3">
    <source>
        <dbReference type="ARBA" id="ARBA00023163"/>
    </source>
</evidence>
<reference evidence="7 8" key="1">
    <citation type="submission" date="2018-10" db="EMBL/GenBank/DDBJ databases">
        <title>Thermophilic Lithotrophy and Phototrophy in an Intertidal, Iron-rich, Geothermal Spring.</title>
        <authorList>
            <person name="Ward L.M."/>
            <person name="Idei A."/>
            <person name="Nakagawa M."/>
            <person name="Ueno Y."/>
            <person name="Fischer W."/>
            <person name="Mcglynn S.E."/>
        </authorList>
    </citation>
    <scope>NUCLEOTIDE SEQUENCE [LARGE SCALE GENOMIC DNA]</scope>
    <source>
        <strain evidence="7">J137</strain>
    </source>
</reference>
<evidence type="ECO:0000313" key="8">
    <source>
        <dbReference type="Proteomes" id="UP000269410"/>
    </source>
</evidence>
<dbReference type="FunFam" id="1.10.10.200:FF:000002">
    <property type="entry name" value="Probable transcriptional regulatory protein CLM62_37755"/>
    <property type="match status" value="1"/>
</dbReference>
<comment type="subcellular location">
    <subcellularLocation>
        <location evidence="4">Cytoplasm</location>
    </subcellularLocation>
</comment>
<dbReference type="HAMAP" id="MF_00693">
    <property type="entry name" value="Transcrip_reg_TACO1"/>
    <property type="match status" value="1"/>
</dbReference>
<evidence type="ECO:0000256" key="2">
    <source>
        <dbReference type="ARBA" id="ARBA00023015"/>
    </source>
</evidence>
<dbReference type="Gene3D" id="3.30.70.980">
    <property type="match status" value="2"/>
</dbReference>
<sequence length="232" mass="26256">MAGHSKWKNIQRTKSTNDQLRSKEFAKLVRAIELAAQSGSDPKLNPSLADAIDRAKKQNLPKDRIERAISKGSGNSNTGQKIEKIIYEGYGPHGVMLLVECLTDNKNRCFTELKTFFGKNNCKLVEEGSISWRFCELGMIELDGEIGDGLLAKLIEIDGITDITAEDGLIYTNPSMLNSVKEKVRSFCGNIKDFKICWKSREKQVFSNSQLEEIHNFISKLHTLNDVEEIWW</sequence>
<proteinExistence type="inferred from homology"/>
<dbReference type="SUPFAM" id="SSF75625">
    <property type="entry name" value="YebC-like"/>
    <property type="match status" value="1"/>
</dbReference>
<accession>A0A3M0Z0B2</accession>
<dbReference type="InterPro" id="IPR002876">
    <property type="entry name" value="Transcrip_reg_TACO1-like"/>
</dbReference>
<evidence type="ECO:0000256" key="4">
    <source>
        <dbReference type="HAMAP-Rule" id="MF_00693"/>
    </source>
</evidence>
<dbReference type="PANTHER" id="PTHR12532:SF0">
    <property type="entry name" value="TRANSLATIONAL ACTIVATOR OF CYTOCHROME C OXIDASE 1"/>
    <property type="match status" value="1"/>
</dbReference>